<dbReference type="Pfam" id="PF08353">
    <property type="entry name" value="MurT_C"/>
    <property type="match status" value="1"/>
</dbReference>
<dbReference type="Proteomes" id="UP001229251">
    <property type="component" value="Unassembled WGS sequence"/>
</dbReference>
<comment type="caution">
    <text evidence="5">The sequence shown here is derived from an EMBL/GenBank/DDBJ whole genome shotgun (WGS) entry which is preliminary data.</text>
</comment>
<dbReference type="Gene3D" id="3.40.1190.10">
    <property type="entry name" value="Mur-like, catalytic domain"/>
    <property type="match status" value="1"/>
</dbReference>
<feature type="binding site" evidence="2">
    <location>
        <position position="207"/>
    </location>
    <ligand>
        <name>Zn(2+)</name>
        <dbReference type="ChEBI" id="CHEBI:29105"/>
    </ligand>
</feature>
<dbReference type="RefSeq" id="WP_285065402.1">
    <property type="nucleotide sequence ID" value="NZ_JASOOE010000003.1"/>
</dbReference>
<reference evidence="5" key="1">
    <citation type="submission" date="2023-05" db="EMBL/GenBank/DDBJ databases">
        <title>Cataloging the Phylogenetic Diversity of Human Bladder Bacteria.</title>
        <authorList>
            <person name="Du J."/>
        </authorList>
    </citation>
    <scope>NUCLEOTIDE SEQUENCE</scope>
    <source>
        <strain evidence="5">UMB1231</strain>
    </source>
</reference>
<comment type="similarity">
    <text evidence="2">Belongs to the MurCDEF family. MurT subfamily.</text>
</comment>
<evidence type="ECO:0000256" key="1">
    <source>
        <dbReference type="ARBA" id="ARBA00004752"/>
    </source>
</evidence>
<accession>A0AAJ1V279</accession>
<feature type="binding site" evidence="2">
    <location>
        <position position="232"/>
    </location>
    <ligand>
        <name>Zn(2+)</name>
        <dbReference type="ChEBI" id="CHEBI:29105"/>
    </ligand>
</feature>
<comment type="catalytic activity">
    <reaction evidence="2">
        <text>beta-D-GlcNAc-(1-&gt;4)-Mur2Ac(oyl-L-Ala-gamma-D-O-P-Glu-L-Lys-D-Ala-D-Ala)-di-trans,octa-cis-undecaprenyl diphosphate + NH4(+) = beta-D-GlcNAc-(1-&gt;4)-Mur2Ac(oyl-L-Ala-D-isoglutaminyl-L-Lys-D-Ala-D-Ala)-di-trans,octa-cis-undecaprenyl diphosphate + phosphate + H(+)</text>
        <dbReference type="Rhea" id="RHEA:57932"/>
        <dbReference type="ChEBI" id="CHEBI:15378"/>
        <dbReference type="ChEBI" id="CHEBI:28938"/>
        <dbReference type="ChEBI" id="CHEBI:43474"/>
        <dbReference type="ChEBI" id="CHEBI:62233"/>
        <dbReference type="ChEBI" id="CHEBI:143132"/>
    </reaction>
</comment>
<evidence type="ECO:0000259" key="4">
    <source>
        <dbReference type="Pfam" id="PF08353"/>
    </source>
</evidence>
<evidence type="ECO:0000313" key="5">
    <source>
        <dbReference type="EMBL" id="MDK7186783.1"/>
    </source>
</evidence>
<evidence type="ECO:0000256" key="2">
    <source>
        <dbReference type="HAMAP-Rule" id="MF_02214"/>
    </source>
</evidence>
<dbReference type="GO" id="GO:0005524">
    <property type="term" value="F:ATP binding"/>
    <property type="evidence" value="ECO:0007669"/>
    <property type="project" value="UniProtKB-UniRule"/>
</dbReference>
<dbReference type="GO" id="GO:0071555">
    <property type="term" value="P:cell wall organization"/>
    <property type="evidence" value="ECO:0007669"/>
    <property type="project" value="UniProtKB-KW"/>
</dbReference>
<feature type="active site" evidence="2">
    <location>
        <position position="357"/>
    </location>
</feature>
<feature type="binding site" evidence="2">
    <location>
        <position position="229"/>
    </location>
    <ligand>
        <name>Zn(2+)</name>
        <dbReference type="ChEBI" id="CHEBI:29105"/>
    </ligand>
</feature>
<dbReference type="PANTHER" id="PTHR23135">
    <property type="entry name" value="MUR LIGASE FAMILY MEMBER"/>
    <property type="match status" value="1"/>
</dbReference>
<dbReference type="AlphaFoldDB" id="A0AAJ1V279"/>
<feature type="binding site" evidence="2">
    <location>
        <position position="210"/>
    </location>
    <ligand>
        <name>Zn(2+)</name>
        <dbReference type="ChEBI" id="CHEBI:29105"/>
    </ligand>
</feature>
<keyword evidence="2" id="KW-0961">Cell wall biogenesis/degradation</keyword>
<comment type="subunit">
    <text evidence="2">Forms a heterodimer with GatD.</text>
</comment>
<keyword evidence="2" id="KW-0133">Cell shape</keyword>
<keyword evidence="2" id="KW-0573">Peptidoglycan synthesis</keyword>
<keyword evidence="2" id="KW-0479">Metal-binding</keyword>
<dbReference type="InterPro" id="IPR043703">
    <property type="entry name" value="Lipid_II_synth_MurT"/>
</dbReference>
<keyword evidence="2" id="KW-0547">Nucleotide-binding</keyword>
<proteinExistence type="inferred from homology"/>
<dbReference type="HAMAP" id="MF_02214">
    <property type="entry name" value="Lipid_II_synth_MurT"/>
    <property type="match status" value="1"/>
</dbReference>
<keyword evidence="2 5" id="KW-0436">Ligase</keyword>
<dbReference type="EC" id="6.3.5.13" evidence="2"/>
<dbReference type="GO" id="GO:0008270">
    <property type="term" value="F:zinc ion binding"/>
    <property type="evidence" value="ECO:0007669"/>
    <property type="project" value="UniProtKB-UniRule"/>
</dbReference>
<keyword evidence="2" id="KW-0862">Zinc</keyword>
<dbReference type="PANTHER" id="PTHR23135:SF7">
    <property type="entry name" value="LIPID II ISOGLUTAMINYL SYNTHASE (GLUTAMINE-HYDROLYZING) SUBUNIT MURT"/>
    <property type="match status" value="1"/>
</dbReference>
<dbReference type="InterPro" id="IPR013564">
    <property type="entry name" value="MurT_C"/>
</dbReference>
<dbReference type="EMBL" id="JASOOE010000003">
    <property type="protein sequence ID" value="MDK7186783.1"/>
    <property type="molecule type" value="Genomic_DNA"/>
</dbReference>
<comment type="function">
    <text evidence="2">The lipid II isoglutaminyl synthase complex catalyzes the formation of alpha-D-isoglutamine in the cell wall lipid II stem peptide. The MurT subunit catalyzes the ATP-dependent amidation of D-glutamate residue of lipid II, converting it to an isoglutamine residue.</text>
</comment>
<comment type="catalytic activity">
    <reaction evidence="2">
        <text>beta-D-GlcNAc-(1-&gt;4)-Mur2Ac(oyl-L-Ala-gamma-D-Glu-L-Lys-D-Ala-D-Ala)-di-trans,octa-cis-undecaprenyl diphosphate + ATP = beta-D-GlcNAc-(1-&gt;4)-Mur2Ac(oyl-L-Ala-gamma-D-O-P-Glu-L-Lys-D-Ala-D-Ala)-di-trans,octa-cis-undecaprenyl diphosphate + ADP</text>
        <dbReference type="Rhea" id="RHEA:59488"/>
        <dbReference type="ChEBI" id="CHEBI:30616"/>
        <dbReference type="ChEBI" id="CHEBI:60033"/>
        <dbReference type="ChEBI" id="CHEBI:143132"/>
        <dbReference type="ChEBI" id="CHEBI:456216"/>
    </reaction>
</comment>
<dbReference type="SUPFAM" id="SSF53623">
    <property type="entry name" value="MurD-like peptide ligases, catalytic domain"/>
    <property type="match status" value="1"/>
</dbReference>
<comment type="pathway">
    <text evidence="1 2">Cell wall biogenesis; peptidoglycan biosynthesis.</text>
</comment>
<evidence type="ECO:0000313" key="6">
    <source>
        <dbReference type="Proteomes" id="UP001229251"/>
    </source>
</evidence>
<dbReference type="GO" id="GO:0009252">
    <property type="term" value="P:peptidoglycan biosynthetic process"/>
    <property type="evidence" value="ECO:0007669"/>
    <property type="project" value="UniProtKB-UniRule"/>
</dbReference>
<feature type="domain" description="Mur ligase central" evidence="3">
    <location>
        <begin position="54"/>
        <end position="281"/>
    </location>
</feature>
<organism evidence="5 6">
    <name type="scientific">Facklamia hominis</name>
    <dbReference type="NCBI Taxonomy" id="178214"/>
    <lineage>
        <taxon>Bacteria</taxon>
        <taxon>Bacillati</taxon>
        <taxon>Bacillota</taxon>
        <taxon>Bacilli</taxon>
        <taxon>Lactobacillales</taxon>
        <taxon>Aerococcaceae</taxon>
        <taxon>Facklamia</taxon>
    </lineage>
</organism>
<evidence type="ECO:0000259" key="3">
    <source>
        <dbReference type="Pfam" id="PF08245"/>
    </source>
</evidence>
<dbReference type="GO" id="GO:0008360">
    <property type="term" value="P:regulation of cell shape"/>
    <property type="evidence" value="ECO:0007669"/>
    <property type="project" value="UniProtKB-KW"/>
</dbReference>
<name>A0AAJ1V279_9LACT</name>
<protein>
    <recommendedName>
        <fullName evidence="2">Lipid II isoglutaminyl synthase (glutamine-hydrolyzing) subunit MurT</fullName>
        <ecNumber evidence="2">6.3.5.13</ecNumber>
    </recommendedName>
</protein>
<dbReference type="Pfam" id="PF08245">
    <property type="entry name" value="Mur_ligase_M"/>
    <property type="match status" value="1"/>
</dbReference>
<dbReference type="GO" id="GO:0140282">
    <property type="term" value="F:carbon-nitrogen ligase activity on lipid II"/>
    <property type="evidence" value="ECO:0007669"/>
    <property type="project" value="UniProtKB-UniRule"/>
</dbReference>
<feature type="domain" description="Lipid II isoglutaminyl synthase (glutamine-hydrolyzing) subunit MurT C-terminal" evidence="4">
    <location>
        <begin position="321"/>
        <end position="431"/>
    </location>
</feature>
<keyword evidence="2" id="KW-0067">ATP-binding</keyword>
<dbReference type="InterPro" id="IPR013221">
    <property type="entry name" value="Mur_ligase_cen"/>
</dbReference>
<sequence length="445" mass="49623">MLFRSELAKFVGKGSLWFLKKFTKGGSSLPGKLALKIDSEILTHLSQNYTLVVITGTNGKTLTTALATAAMSDHCPNVISNPTGSNMQQGIVSTFLAAPKIKTGQKGIALLEIDEGSLKNITNHVQPDYFVFTNVFRDQLDRFGETHTIYQLLKDAALAAPGATLILNGDLPIFNDPSLSNPKVFYGFNHQKDQDVEAHYNTDGLLCPQCDHLLKYKSITYANLGKYYCPHCGFKRPQLSYQVNQINKLTLDSTEFAINDTIFNLPVAGLYNIYNALAAYSLLKELGLSDQAIQNSFKKTKRVFGRQEKIKIANKTVLLNLVKNPVGLNQVLDILSLDKNTFTLVCLLNNDYADGVDVSWIWDANWEKALNFPIEEIYTGGSRKDDMTQRLVVAGFKENIIQSVESNDELIEKIKNAPTDHVHILATYTAMLQLRQSLVERGYLK</sequence>
<comment type="catalytic activity">
    <reaction evidence="2">
        <text>beta-D-GlcNAc-(1-&gt;4)-Mur2Ac(oyl-L-Ala-gamma-D-Glu-L-Lys-D-Ala-D-Ala)-di-trans,octa-cis-undecaprenyl diphosphate + L-glutamine + ATP + H2O = beta-D-GlcNAc-(1-&gt;4)-Mur2Ac(oyl-L-Ala-D-isoglutaminyl-L-Lys-D-Ala-D-Ala)-di-trans,octa-cis-undecaprenyl diphosphate + L-glutamate + ADP + phosphate + H(+)</text>
        <dbReference type="Rhea" id="RHEA:57928"/>
        <dbReference type="ChEBI" id="CHEBI:15377"/>
        <dbReference type="ChEBI" id="CHEBI:15378"/>
        <dbReference type="ChEBI" id="CHEBI:29985"/>
        <dbReference type="ChEBI" id="CHEBI:30616"/>
        <dbReference type="ChEBI" id="CHEBI:43474"/>
        <dbReference type="ChEBI" id="CHEBI:58359"/>
        <dbReference type="ChEBI" id="CHEBI:60033"/>
        <dbReference type="ChEBI" id="CHEBI:62233"/>
        <dbReference type="ChEBI" id="CHEBI:456216"/>
        <dbReference type="EC" id="6.3.5.13"/>
    </reaction>
</comment>
<dbReference type="GO" id="GO:0016881">
    <property type="term" value="F:acid-amino acid ligase activity"/>
    <property type="evidence" value="ECO:0007669"/>
    <property type="project" value="InterPro"/>
</dbReference>
<dbReference type="InterPro" id="IPR036565">
    <property type="entry name" value="Mur-like_cat_sf"/>
</dbReference>
<gene>
    <name evidence="2" type="primary">murT</name>
    <name evidence="5" type="ORF">QP433_02190</name>
</gene>